<sequence>MALFLIGLVYAVITIFIGDIFSFSFDASGGSLPYLSPTTIGSFLTVFGGCGYFLSVNTSLPGILIGIIASLTALCISALMFVFIVLPLIRSEKNAAKSSQEMIGKVAEVVTTIVEGSKGEIIYEQGGIRLSAPAKLTGHGEPITQGELVRIVDVVSGTFIVKQI</sequence>
<feature type="transmembrane region" description="Helical" evidence="1">
    <location>
        <begin position="32"/>
        <end position="54"/>
    </location>
</feature>
<keyword evidence="1" id="KW-0472">Membrane</keyword>
<dbReference type="InterPro" id="IPR012340">
    <property type="entry name" value="NA-bd_OB-fold"/>
</dbReference>
<evidence type="ECO:0000313" key="3">
    <source>
        <dbReference type="EMBL" id="WEK54643.1"/>
    </source>
</evidence>
<keyword evidence="4" id="KW-1185">Reference proteome</keyword>
<keyword evidence="1" id="KW-1133">Transmembrane helix</keyword>
<feature type="transmembrane region" description="Helical" evidence="1">
    <location>
        <begin position="60"/>
        <end position="89"/>
    </location>
</feature>
<protein>
    <submittedName>
        <fullName evidence="3">NfeD family protein</fullName>
    </submittedName>
</protein>
<dbReference type="Gene3D" id="2.40.50.140">
    <property type="entry name" value="Nucleic acid-binding proteins"/>
    <property type="match status" value="1"/>
</dbReference>
<organism evidence="3 4">
    <name type="scientific">Candidatus Cohnella colombiensis</name>
    <dbReference type="NCBI Taxonomy" id="3121368"/>
    <lineage>
        <taxon>Bacteria</taxon>
        <taxon>Bacillati</taxon>
        <taxon>Bacillota</taxon>
        <taxon>Bacilli</taxon>
        <taxon>Bacillales</taxon>
        <taxon>Paenibacillaceae</taxon>
        <taxon>Cohnella</taxon>
    </lineage>
</organism>
<feature type="transmembrane region" description="Helical" evidence="1">
    <location>
        <begin position="6"/>
        <end position="25"/>
    </location>
</feature>
<proteinExistence type="predicted"/>
<evidence type="ECO:0000313" key="4">
    <source>
        <dbReference type="Proteomes" id="UP001178662"/>
    </source>
</evidence>
<dbReference type="Pfam" id="PF25842">
    <property type="entry name" value="NfeD_TM"/>
    <property type="match status" value="1"/>
</dbReference>
<dbReference type="AlphaFoldDB" id="A0AA95EWD3"/>
<evidence type="ECO:0000256" key="1">
    <source>
        <dbReference type="SAM" id="Phobius"/>
    </source>
</evidence>
<gene>
    <name evidence="3" type="ORF">P0Y55_00775</name>
</gene>
<keyword evidence="1" id="KW-0812">Transmembrane</keyword>
<dbReference type="Proteomes" id="UP001178662">
    <property type="component" value="Chromosome"/>
</dbReference>
<feature type="domain" description="Membrane protein NfeD2 N-terminal transmembrane" evidence="2">
    <location>
        <begin position="2"/>
        <end position="93"/>
    </location>
</feature>
<name>A0AA95EWD3_9BACL</name>
<dbReference type="EMBL" id="CP119317">
    <property type="protein sequence ID" value="WEK54643.1"/>
    <property type="molecule type" value="Genomic_DNA"/>
</dbReference>
<accession>A0AA95EWD3</accession>
<evidence type="ECO:0000259" key="2">
    <source>
        <dbReference type="Pfam" id="PF25842"/>
    </source>
</evidence>
<reference evidence="3" key="1">
    <citation type="submission" date="2023-03" db="EMBL/GenBank/DDBJ databases">
        <title>Andean soil-derived lignocellulolytic bacterial consortium as a source of novel taxa and putative plastic-active enzymes.</title>
        <authorList>
            <person name="Diaz-Garcia L."/>
            <person name="Chuvochina M."/>
            <person name="Feuerriegel G."/>
            <person name="Bunk B."/>
            <person name="Sproer C."/>
            <person name="Streit W.R."/>
            <person name="Rodriguez L.M."/>
            <person name="Overmann J."/>
            <person name="Jimenez D.J."/>
        </authorList>
    </citation>
    <scope>NUCLEOTIDE SEQUENCE</scope>
    <source>
        <strain evidence="3">MAG 2441</strain>
    </source>
</reference>
<dbReference type="InterPro" id="IPR058653">
    <property type="entry name" value="NfeD2_TM"/>
</dbReference>